<dbReference type="OrthoDB" id="2735536at2759"/>
<dbReference type="Gene3D" id="3.40.50.720">
    <property type="entry name" value="NAD(P)-binding Rossmann-like Domain"/>
    <property type="match status" value="1"/>
</dbReference>
<dbReference type="PANTHER" id="PTHR10366:SF564">
    <property type="entry name" value="STEROL-4-ALPHA-CARBOXYLATE 3-DEHYDROGENASE, DECARBOXYLATING"/>
    <property type="match status" value="1"/>
</dbReference>
<evidence type="ECO:0000256" key="1">
    <source>
        <dbReference type="ARBA" id="ARBA00023002"/>
    </source>
</evidence>
<evidence type="ECO:0000256" key="2">
    <source>
        <dbReference type="ARBA" id="ARBA00023445"/>
    </source>
</evidence>
<reference evidence="4 5" key="1">
    <citation type="journal article" date="2017" name="PLoS Biol.">
        <title>The sea cucumber genome provides insights into morphological evolution and visceral regeneration.</title>
        <authorList>
            <person name="Zhang X."/>
            <person name="Sun L."/>
            <person name="Yuan J."/>
            <person name="Sun Y."/>
            <person name="Gao Y."/>
            <person name="Zhang L."/>
            <person name="Li S."/>
            <person name="Dai H."/>
            <person name="Hamel J.F."/>
            <person name="Liu C."/>
            <person name="Yu Y."/>
            <person name="Liu S."/>
            <person name="Lin W."/>
            <person name="Guo K."/>
            <person name="Jin S."/>
            <person name="Xu P."/>
            <person name="Storey K.B."/>
            <person name="Huan P."/>
            <person name="Zhang T."/>
            <person name="Zhou Y."/>
            <person name="Zhang J."/>
            <person name="Lin C."/>
            <person name="Li X."/>
            <person name="Xing L."/>
            <person name="Huo D."/>
            <person name="Sun M."/>
            <person name="Wang L."/>
            <person name="Mercier A."/>
            <person name="Li F."/>
            <person name="Yang H."/>
            <person name="Xiang J."/>
        </authorList>
    </citation>
    <scope>NUCLEOTIDE SEQUENCE [LARGE SCALE GENOMIC DNA]</scope>
    <source>
        <strain evidence="4">Shaxun</strain>
        <tissue evidence="4">Muscle</tissue>
    </source>
</reference>
<dbReference type="EMBL" id="MRZV01001432">
    <property type="protein sequence ID" value="PIK37899.1"/>
    <property type="molecule type" value="Genomic_DNA"/>
</dbReference>
<dbReference type="InterPro" id="IPR036291">
    <property type="entry name" value="NAD(P)-bd_dom_sf"/>
</dbReference>
<dbReference type="STRING" id="307972.A0A2G8JQ97"/>
<dbReference type="InterPro" id="IPR001509">
    <property type="entry name" value="Epimerase_deHydtase"/>
</dbReference>
<comment type="caution">
    <text evidence="4">The sequence shown here is derived from an EMBL/GenBank/DDBJ whole genome shotgun (WGS) entry which is preliminary data.</text>
</comment>
<gene>
    <name evidence="4" type="ORF">BSL78_25249</name>
</gene>
<accession>A0A2G8JQ97</accession>
<dbReference type="Pfam" id="PF01370">
    <property type="entry name" value="Epimerase"/>
    <property type="match status" value="1"/>
</dbReference>
<dbReference type="Proteomes" id="UP000230750">
    <property type="component" value="Unassembled WGS sequence"/>
</dbReference>
<dbReference type="CDD" id="cd05227">
    <property type="entry name" value="AR_SDR_e"/>
    <property type="match status" value="1"/>
</dbReference>
<comment type="similarity">
    <text evidence="2">Belongs to the NAD(P)-dependent epimerase/dehydratase family. Dihydroflavonol-4-reductase subfamily.</text>
</comment>
<feature type="domain" description="NAD-dependent epimerase/dehydratase" evidence="3">
    <location>
        <begin position="11"/>
        <end position="256"/>
    </location>
</feature>
<evidence type="ECO:0000259" key="3">
    <source>
        <dbReference type="Pfam" id="PF01370"/>
    </source>
</evidence>
<dbReference type="GO" id="GO:0016616">
    <property type="term" value="F:oxidoreductase activity, acting on the CH-OH group of donors, NAD or NADP as acceptor"/>
    <property type="evidence" value="ECO:0007669"/>
    <property type="project" value="TreeGrafter"/>
</dbReference>
<feature type="non-terminal residue" evidence="4">
    <location>
        <position position="258"/>
    </location>
</feature>
<dbReference type="InterPro" id="IPR050425">
    <property type="entry name" value="NAD(P)_dehydrat-like"/>
</dbReference>
<protein>
    <submittedName>
        <fullName evidence="4">Putative tetraketide alpha-pyrone reductase 2</fullName>
    </submittedName>
</protein>
<dbReference type="AlphaFoldDB" id="A0A2G8JQ97"/>
<proteinExistence type="inferred from homology"/>
<dbReference type="SUPFAM" id="SSF51735">
    <property type="entry name" value="NAD(P)-binding Rossmann-fold domains"/>
    <property type="match status" value="1"/>
</dbReference>
<evidence type="ECO:0000313" key="5">
    <source>
        <dbReference type="Proteomes" id="UP000230750"/>
    </source>
</evidence>
<organism evidence="4 5">
    <name type="scientific">Stichopus japonicus</name>
    <name type="common">Sea cucumber</name>
    <dbReference type="NCBI Taxonomy" id="307972"/>
    <lineage>
        <taxon>Eukaryota</taxon>
        <taxon>Metazoa</taxon>
        <taxon>Echinodermata</taxon>
        <taxon>Eleutherozoa</taxon>
        <taxon>Echinozoa</taxon>
        <taxon>Holothuroidea</taxon>
        <taxon>Aspidochirotacea</taxon>
        <taxon>Aspidochirotida</taxon>
        <taxon>Stichopodidae</taxon>
        <taxon>Apostichopus</taxon>
    </lineage>
</organism>
<keyword evidence="1" id="KW-0560">Oxidoreductase</keyword>
<dbReference type="PANTHER" id="PTHR10366">
    <property type="entry name" value="NAD DEPENDENT EPIMERASE/DEHYDRATASE"/>
    <property type="match status" value="1"/>
</dbReference>
<dbReference type="FunFam" id="3.40.50.720:FF:000336">
    <property type="entry name" value="Aldehyde reductase"/>
    <property type="match status" value="1"/>
</dbReference>
<keyword evidence="5" id="KW-1185">Reference proteome</keyword>
<evidence type="ECO:0000313" key="4">
    <source>
        <dbReference type="EMBL" id="PIK37899.1"/>
    </source>
</evidence>
<name>A0A2G8JQ97_STIJA</name>
<sequence length="258" mass="27829">MANTNNSETRVLVTGASGYLASHVVQQLLQDGYQVRGTVRSLTNPLKVDPLKKLGEEAENRLELVEADLTNEECWKDAIEGCTYVCHTASPFPMATPADENEIIKPAVDGTLRVLKACTGKVKRVVLTSSVAAVGGQIPALEFLFAVHSTGVKMTEADWTDLSKPNVDPYTKSKTLAEKAAWDYVDSLGDDDKFEMAVINPAFILGPVLTQQGGTSIDAIRRLMSGKDPMLPRVAFSVVDVRDVAKAHVVAMTLPEAA</sequence>